<evidence type="ECO:0000313" key="2">
    <source>
        <dbReference type="EMBL" id="MFC7242721.1"/>
    </source>
</evidence>
<comment type="caution">
    <text evidence="2">The sequence shown here is derived from an EMBL/GenBank/DDBJ whole genome shotgun (WGS) entry which is preliminary data.</text>
</comment>
<sequence length="256" mass="26900">MNDYRDTLDEYVGTAPRTAIDIDDLVHRGRHAQRGRRIAAASGGLLLSAAAILSTVSLLGTAAHGPQLPVAASTAASAPASAETPDQRAQRLLAVLKAAITREAPGVTGLETLRRQMYVCDPGATPPARLAPYDAATFDTACPADSRLHRLRLENFDWLGQLTIGEVTTSVRIHVGAVPAEDPSGEPELMPELGRKLPGGGAGVPSGPAVAVMSSEVVVQAVKPDGTLFFVGHPEKHTLPWIELWKAVAVDPALHL</sequence>
<accession>A0ABW2GWB5</accession>
<protein>
    <submittedName>
        <fullName evidence="2">Uncharacterized protein</fullName>
    </submittedName>
</protein>
<dbReference type="EMBL" id="JBHTAC010000007">
    <property type="protein sequence ID" value="MFC7242721.1"/>
    <property type="molecule type" value="Genomic_DNA"/>
</dbReference>
<keyword evidence="1" id="KW-0812">Transmembrane</keyword>
<reference evidence="3" key="1">
    <citation type="journal article" date="2019" name="Int. J. Syst. Evol. Microbiol.">
        <title>The Global Catalogue of Microorganisms (GCM) 10K type strain sequencing project: providing services to taxonomists for standard genome sequencing and annotation.</title>
        <authorList>
            <consortium name="The Broad Institute Genomics Platform"/>
            <consortium name="The Broad Institute Genome Sequencing Center for Infectious Disease"/>
            <person name="Wu L."/>
            <person name="Ma J."/>
        </authorList>
    </citation>
    <scope>NUCLEOTIDE SEQUENCE [LARGE SCALE GENOMIC DNA]</scope>
    <source>
        <strain evidence="3">CGMCC 1.9106</strain>
    </source>
</reference>
<dbReference type="Proteomes" id="UP001596392">
    <property type="component" value="Unassembled WGS sequence"/>
</dbReference>
<evidence type="ECO:0000256" key="1">
    <source>
        <dbReference type="SAM" id="Phobius"/>
    </source>
</evidence>
<evidence type="ECO:0000313" key="3">
    <source>
        <dbReference type="Proteomes" id="UP001596392"/>
    </source>
</evidence>
<proteinExistence type="predicted"/>
<keyword evidence="1" id="KW-0472">Membrane</keyword>
<name>A0ABW2GWB5_9ACTN</name>
<feature type="transmembrane region" description="Helical" evidence="1">
    <location>
        <begin position="38"/>
        <end position="59"/>
    </location>
</feature>
<organism evidence="2 3">
    <name type="scientific">Catellatospora aurea</name>
    <dbReference type="NCBI Taxonomy" id="1337874"/>
    <lineage>
        <taxon>Bacteria</taxon>
        <taxon>Bacillati</taxon>
        <taxon>Actinomycetota</taxon>
        <taxon>Actinomycetes</taxon>
        <taxon>Micromonosporales</taxon>
        <taxon>Micromonosporaceae</taxon>
        <taxon>Catellatospora</taxon>
    </lineage>
</organism>
<keyword evidence="1" id="KW-1133">Transmembrane helix</keyword>
<keyword evidence="3" id="KW-1185">Reference proteome</keyword>
<dbReference type="RefSeq" id="WP_376806030.1">
    <property type="nucleotide sequence ID" value="NZ_JBHTAC010000007.1"/>
</dbReference>
<gene>
    <name evidence="2" type="ORF">ACFQO7_09540</name>
</gene>